<protein>
    <recommendedName>
        <fullName evidence="4">phosphoglycolate phosphatase</fullName>
        <ecNumber evidence="4">3.1.3.18</ecNumber>
    </recommendedName>
</protein>
<proteinExistence type="inferred from homology"/>
<dbReference type="Gene3D" id="3.40.50.1000">
    <property type="entry name" value="HAD superfamily/HAD-like"/>
    <property type="match status" value="1"/>
</dbReference>
<keyword evidence="6" id="KW-1185">Reference proteome</keyword>
<dbReference type="Pfam" id="PF13419">
    <property type="entry name" value="HAD_2"/>
    <property type="match status" value="1"/>
</dbReference>
<dbReference type="InterPro" id="IPR036412">
    <property type="entry name" value="HAD-like_sf"/>
</dbReference>
<gene>
    <name evidence="5" type="ORF">L0664_11780</name>
</gene>
<evidence type="ECO:0000256" key="3">
    <source>
        <dbReference type="ARBA" id="ARBA00006171"/>
    </source>
</evidence>
<comment type="pathway">
    <text evidence="2">Organic acid metabolism; glycolate biosynthesis; glycolate from 2-phosphoglycolate: step 1/1.</text>
</comment>
<evidence type="ECO:0000256" key="1">
    <source>
        <dbReference type="ARBA" id="ARBA00000830"/>
    </source>
</evidence>
<dbReference type="InterPro" id="IPR023214">
    <property type="entry name" value="HAD_sf"/>
</dbReference>
<dbReference type="InterPro" id="IPR006439">
    <property type="entry name" value="HAD-SF_hydro_IA"/>
</dbReference>
<accession>A0ABS9CWW4</accession>
<dbReference type="EMBL" id="JAKGAQ010000002">
    <property type="protein sequence ID" value="MCF2871748.1"/>
    <property type="molecule type" value="Genomic_DNA"/>
</dbReference>
<organism evidence="5 6">
    <name type="scientific">Octadecabacter dasysiphoniae</name>
    <dbReference type="NCBI Taxonomy" id="2909341"/>
    <lineage>
        <taxon>Bacteria</taxon>
        <taxon>Pseudomonadati</taxon>
        <taxon>Pseudomonadota</taxon>
        <taxon>Alphaproteobacteria</taxon>
        <taxon>Rhodobacterales</taxon>
        <taxon>Roseobacteraceae</taxon>
        <taxon>Octadecabacter</taxon>
    </lineage>
</organism>
<comment type="catalytic activity">
    <reaction evidence="1">
        <text>2-phosphoglycolate + H2O = glycolate + phosphate</text>
        <dbReference type="Rhea" id="RHEA:14369"/>
        <dbReference type="ChEBI" id="CHEBI:15377"/>
        <dbReference type="ChEBI" id="CHEBI:29805"/>
        <dbReference type="ChEBI" id="CHEBI:43474"/>
        <dbReference type="ChEBI" id="CHEBI:58033"/>
        <dbReference type="EC" id="3.1.3.18"/>
    </reaction>
</comment>
<evidence type="ECO:0000313" key="6">
    <source>
        <dbReference type="Proteomes" id="UP001200557"/>
    </source>
</evidence>
<dbReference type="RefSeq" id="WP_235226046.1">
    <property type="nucleotide sequence ID" value="NZ_JAKGAQ010000002.1"/>
</dbReference>
<dbReference type="SFLD" id="SFLDS00003">
    <property type="entry name" value="Haloacid_Dehalogenase"/>
    <property type="match status" value="1"/>
</dbReference>
<dbReference type="NCBIfam" id="TIGR01509">
    <property type="entry name" value="HAD-SF-IA-v3"/>
    <property type="match status" value="1"/>
</dbReference>
<sequence length="213" mass="22988">MIPDLVVFDCDGVLVDTEGPTSIIIANSFTKYGVPMTAHEVDILFVGGTMEGVEAEGRKRGAAFPVDWQDEIYSEFFARFDEGIDVFDGVFTLLDALDARGIPHFIASNGPMKKMRSSLTPSGLWDRFGDRILSRENYAPKPDPAMIRHAIGRIGAAADKTFMIDDSVTGCRAGLNAGVHTIGFATEGQDAKLAEIGATVANSMADVQRIILD</sequence>
<dbReference type="PANTHER" id="PTHR43434:SF1">
    <property type="entry name" value="PHOSPHOGLYCOLATE PHOSPHATASE"/>
    <property type="match status" value="1"/>
</dbReference>
<dbReference type="InterPro" id="IPR041492">
    <property type="entry name" value="HAD_2"/>
</dbReference>
<comment type="caution">
    <text evidence="5">The sequence shown here is derived from an EMBL/GenBank/DDBJ whole genome shotgun (WGS) entry which is preliminary data.</text>
</comment>
<dbReference type="SFLD" id="SFLDG01129">
    <property type="entry name" value="C1.5:_HAD__Beta-PGM__Phosphata"/>
    <property type="match status" value="1"/>
</dbReference>
<dbReference type="Gene3D" id="1.10.150.240">
    <property type="entry name" value="Putative phosphatase, domain 2"/>
    <property type="match status" value="1"/>
</dbReference>
<dbReference type="Proteomes" id="UP001200557">
    <property type="component" value="Unassembled WGS sequence"/>
</dbReference>
<evidence type="ECO:0000256" key="2">
    <source>
        <dbReference type="ARBA" id="ARBA00004818"/>
    </source>
</evidence>
<name>A0ABS9CWW4_9RHOB</name>
<dbReference type="EC" id="3.1.3.18" evidence="4"/>
<dbReference type="PANTHER" id="PTHR43434">
    <property type="entry name" value="PHOSPHOGLYCOLATE PHOSPHATASE"/>
    <property type="match status" value="1"/>
</dbReference>
<comment type="similarity">
    <text evidence="3">Belongs to the HAD-like hydrolase superfamily. CbbY/CbbZ/Gph/YieH family.</text>
</comment>
<evidence type="ECO:0000256" key="4">
    <source>
        <dbReference type="ARBA" id="ARBA00013078"/>
    </source>
</evidence>
<evidence type="ECO:0000313" key="5">
    <source>
        <dbReference type="EMBL" id="MCF2871748.1"/>
    </source>
</evidence>
<dbReference type="InterPro" id="IPR050155">
    <property type="entry name" value="HAD-like_hydrolase_sf"/>
</dbReference>
<dbReference type="SUPFAM" id="SSF56784">
    <property type="entry name" value="HAD-like"/>
    <property type="match status" value="1"/>
</dbReference>
<reference evidence="5 6" key="1">
    <citation type="submission" date="2022-01" db="EMBL/GenBank/DDBJ databases">
        <title>Octadecabacter sp. nov., isolated from a marine alga.</title>
        <authorList>
            <person name="Jin M.S."/>
            <person name="Kim H.M."/>
            <person name="Han D.M."/>
            <person name="Jung J.J."/>
            <person name="Jeon C.O."/>
        </authorList>
    </citation>
    <scope>NUCLEOTIDE SEQUENCE [LARGE SCALE GENOMIC DNA]</scope>
    <source>
        <strain evidence="5 6">G9-8</strain>
    </source>
</reference>
<dbReference type="InterPro" id="IPR023198">
    <property type="entry name" value="PGP-like_dom2"/>
</dbReference>